<keyword evidence="1" id="KW-0677">Repeat</keyword>
<evidence type="ECO:0000256" key="3">
    <source>
        <dbReference type="PROSITE-ProRule" id="PRU00023"/>
    </source>
</evidence>
<dbReference type="PRINTS" id="PR01415">
    <property type="entry name" value="ANKYRIN"/>
</dbReference>
<dbReference type="KEGG" id="ovi:T265_07694"/>
<dbReference type="Pfam" id="PF12796">
    <property type="entry name" value="Ank_2"/>
    <property type="match status" value="1"/>
</dbReference>
<proteinExistence type="predicted"/>
<keyword evidence="2 3" id="KW-0040">ANK repeat</keyword>
<dbReference type="GO" id="GO:0031436">
    <property type="term" value="C:BRCA1-BARD1 complex"/>
    <property type="evidence" value="ECO:0007669"/>
    <property type="project" value="TreeGrafter"/>
</dbReference>
<dbReference type="GeneID" id="20321873"/>
<name>A0A074ZMZ3_OPIVI</name>
<feature type="repeat" description="ANK" evidence="3">
    <location>
        <begin position="105"/>
        <end position="137"/>
    </location>
</feature>
<dbReference type="PANTHER" id="PTHR24171">
    <property type="entry name" value="ANKYRIN REPEAT DOMAIN-CONTAINING PROTEIN 39-RELATED"/>
    <property type="match status" value="1"/>
</dbReference>
<dbReference type="PANTHER" id="PTHR24171:SF8">
    <property type="entry name" value="BRCA1-ASSOCIATED RING DOMAIN PROTEIN 1"/>
    <property type="match status" value="1"/>
</dbReference>
<sequence length="239" mass="25923">MAFLEAIRSAETEDIQCSLRRVRWVGHAVLKDESIASTGRNALHWAACGGHLDLVEKLIASGVDKDCKDQSDWTPLMIAVSAGRTQVAKFLIEEARADVNAVNSTGQRPMHYAASKNRLEIAQCLLSAGARVDIRDWGGTTPLHRAVSQGNLDMVKLILEQASSTDVTNIADNEGSTPLHYACEEDNMSAVRLLLDAGASVSYKNKAGKTPLDVAPDVLRLNLTKLLTETGVLRIKIHP</sequence>
<dbReference type="InterPro" id="IPR036770">
    <property type="entry name" value="Ankyrin_rpt-contain_sf"/>
</dbReference>
<evidence type="ECO:0000256" key="1">
    <source>
        <dbReference type="ARBA" id="ARBA00022737"/>
    </source>
</evidence>
<gene>
    <name evidence="4" type="ORF">T265_07694</name>
</gene>
<dbReference type="GO" id="GO:0085020">
    <property type="term" value="P:protein K6-linked ubiquitination"/>
    <property type="evidence" value="ECO:0007669"/>
    <property type="project" value="TreeGrafter"/>
</dbReference>
<dbReference type="AlphaFoldDB" id="A0A074ZMZ3"/>
<dbReference type="SUPFAM" id="SSF48403">
    <property type="entry name" value="Ankyrin repeat"/>
    <property type="match status" value="1"/>
</dbReference>
<feature type="repeat" description="ANK" evidence="3">
    <location>
        <begin position="174"/>
        <end position="206"/>
    </location>
</feature>
<feature type="repeat" description="ANK" evidence="3">
    <location>
        <begin position="138"/>
        <end position="170"/>
    </location>
</feature>
<evidence type="ECO:0000256" key="2">
    <source>
        <dbReference type="ARBA" id="ARBA00023043"/>
    </source>
</evidence>
<dbReference type="Proteomes" id="UP000054324">
    <property type="component" value="Unassembled WGS sequence"/>
</dbReference>
<protein>
    <submittedName>
        <fullName evidence="4">Uncharacterized protein</fullName>
    </submittedName>
</protein>
<dbReference type="OrthoDB" id="10257076at2759"/>
<dbReference type="Gene3D" id="1.25.40.20">
    <property type="entry name" value="Ankyrin repeat-containing domain"/>
    <property type="match status" value="2"/>
</dbReference>
<dbReference type="EMBL" id="KL596800">
    <property type="protein sequence ID" value="KER24690.1"/>
    <property type="molecule type" value="Genomic_DNA"/>
</dbReference>
<evidence type="ECO:0000313" key="5">
    <source>
        <dbReference type="Proteomes" id="UP000054324"/>
    </source>
</evidence>
<dbReference type="RefSeq" id="XP_009171546.1">
    <property type="nucleotide sequence ID" value="XM_009173282.1"/>
</dbReference>
<keyword evidence="5" id="KW-1185">Reference proteome</keyword>
<dbReference type="Pfam" id="PF13637">
    <property type="entry name" value="Ank_4"/>
    <property type="match status" value="1"/>
</dbReference>
<dbReference type="PROSITE" id="PS50297">
    <property type="entry name" value="ANK_REP_REGION"/>
    <property type="match status" value="4"/>
</dbReference>
<dbReference type="STRING" id="6198.A0A074ZMZ3"/>
<dbReference type="PROSITE" id="PS50088">
    <property type="entry name" value="ANK_REPEAT"/>
    <property type="match status" value="4"/>
</dbReference>
<dbReference type="SMART" id="SM00248">
    <property type="entry name" value="ANK"/>
    <property type="match status" value="6"/>
</dbReference>
<dbReference type="InterPro" id="IPR002110">
    <property type="entry name" value="Ankyrin_rpt"/>
</dbReference>
<evidence type="ECO:0000313" key="4">
    <source>
        <dbReference type="EMBL" id="KER24690.1"/>
    </source>
</evidence>
<dbReference type="GO" id="GO:0004842">
    <property type="term" value="F:ubiquitin-protein transferase activity"/>
    <property type="evidence" value="ECO:0007669"/>
    <property type="project" value="TreeGrafter"/>
</dbReference>
<dbReference type="CTD" id="20321873"/>
<accession>A0A074ZMZ3</accession>
<dbReference type="GO" id="GO:0070531">
    <property type="term" value="C:BRCA1-A complex"/>
    <property type="evidence" value="ECO:0007669"/>
    <property type="project" value="TreeGrafter"/>
</dbReference>
<feature type="repeat" description="ANK" evidence="3">
    <location>
        <begin position="38"/>
        <end position="70"/>
    </location>
</feature>
<organism evidence="4 5">
    <name type="scientific">Opisthorchis viverrini</name>
    <name type="common">Southeast Asian liver fluke</name>
    <dbReference type="NCBI Taxonomy" id="6198"/>
    <lineage>
        <taxon>Eukaryota</taxon>
        <taxon>Metazoa</taxon>
        <taxon>Spiralia</taxon>
        <taxon>Lophotrochozoa</taxon>
        <taxon>Platyhelminthes</taxon>
        <taxon>Trematoda</taxon>
        <taxon>Digenea</taxon>
        <taxon>Opisthorchiida</taxon>
        <taxon>Opisthorchiata</taxon>
        <taxon>Opisthorchiidae</taxon>
        <taxon>Opisthorchis</taxon>
    </lineage>
</organism>
<reference evidence="4 5" key="1">
    <citation type="submission" date="2013-11" db="EMBL/GenBank/DDBJ databases">
        <title>Opisthorchis viverrini - life in the bile duct.</title>
        <authorList>
            <person name="Young N.D."/>
            <person name="Nagarajan N."/>
            <person name="Lin S.J."/>
            <person name="Korhonen P.K."/>
            <person name="Jex A.R."/>
            <person name="Hall R.S."/>
            <person name="Safavi-Hemami H."/>
            <person name="Kaewkong W."/>
            <person name="Bertrand D."/>
            <person name="Gao S."/>
            <person name="Seet Q."/>
            <person name="Wongkham S."/>
            <person name="Teh B.T."/>
            <person name="Wongkham C."/>
            <person name="Intapan P.M."/>
            <person name="Maleewong W."/>
            <person name="Yang X."/>
            <person name="Hu M."/>
            <person name="Wang Z."/>
            <person name="Hofmann A."/>
            <person name="Sternberg P.W."/>
            <person name="Tan P."/>
            <person name="Wang J."/>
            <person name="Gasser R.B."/>
        </authorList>
    </citation>
    <scope>NUCLEOTIDE SEQUENCE [LARGE SCALE GENOMIC DNA]</scope>
</reference>